<evidence type="ECO:0000313" key="2">
    <source>
        <dbReference type="Proteomes" id="UP001164929"/>
    </source>
</evidence>
<dbReference type="GO" id="GO:0005875">
    <property type="term" value="C:microtubule associated complex"/>
    <property type="evidence" value="ECO:0007669"/>
    <property type="project" value="TreeGrafter"/>
</dbReference>
<comment type="caution">
    <text evidence="1">The sequence shown here is derived from an EMBL/GenBank/DDBJ whole genome shotgun (WGS) entry which is preliminary data.</text>
</comment>
<proteinExistence type="predicted"/>
<dbReference type="GO" id="GO:0007018">
    <property type="term" value="P:microtubule-based movement"/>
    <property type="evidence" value="ECO:0007669"/>
    <property type="project" value="InterPro"/>
</dbReference>
<gene>
    <name evidence="1" type="ORF">NC653_015148</name>
</gene>
<evidence type="ECO:0000313" key="1">
    <source>
        <dbReference type="EMBL" id="KAJ6999217.1"/>
    </source>
</evidence>
<reference evidence="1" key="1">
    <citation type="journal article" date="2023" name="Mol. Ecol. Resour.">
        <title>Chromosome-level genome assembly of a triploid poplar Populus alba 'Berolinensis'.</title>
        <authorList>
            <person name="Chen S."/>
            <person name="Yu Y."/>
            <person name="Wang X."/>
            <person name="Wang S."/>
            <person name="Zhang T."/>
            <person name="Zhou Y."/>
            <person name="He R."/>
            <person name="Meng N."/>
            <person name="Wang Y."/>
            <person name="Liu W."/>
            <person name="Liu Z."/>
            <person name="Liu J."/>
            <person name="Guo Q."/>
            <person name="Huang H."/>
            <person name="Sederoff R.R."/>
            <person name="Wang G."/>
            <person name="Qu G."/>
            <person name="Chen S."/>
        </authorList>
    </citation>
    <scope>NUCLEOTIDE SEQUENCE</scope>
    <source>
        <strain evidence="1">SC-2020</strain>
    </source>
</reference>
<organism evidence="1 2">
    <name type="scientific">Populus alba x Populus x berolinensis</name>
    <dbReference type="NCBI Taxonomy" id="444605"/>
    <lineage>
        <taxon>Eukaryota</taxon>
        <taxon>Viridiplantae</taxon>
        <taxon>Streptophyta</taxon>
        <taxon>Embryophyta</taxon>
        <taxon>Tracheophyta</taxon>
        <taxon>Spermatophyta</taxon>
        <taxon>Magnoliopsida</taxon>
        <taxon>eudicotyledons</taxon>
        <taxon>Gunneridae</taxon>
        <taxon>Pentapetalae</taxon>
        <taxon>rosids</taxon>
        <taxon>fabids</taxon>
        <taxon>Malpighiales</taxon>
        <taxon>Salicaceae</taxon>
        <taxon>Saliceae</taxon>
        <taxon>Populus</taxon>
    </lineage>
</organism>
<dbReference type="GO" id="GO:0003777">
    <property type="term" value="F:microtubule motor activity"/>
    <property type="evidence" value="ECO:0007669"/>
    <property type="project" value="InterPro"/>
</dbReference>
<dbReference type="AlphaFoldDB" id="A0AAD6R0D6"/>
<dbReference type="Proteomes" id="UP001164929">
    <property type="component" value="Chromosome 5"/>
</dbReference>
<protein>
    <submittedName>
        <fullName evidence="1">Chromosome-associated kinesin KIF4-like</fullName>
    </submittedName>
</protein>
<dbReference type="InterPro" id="IPR027640">
    <property type="entry name" value="Kinesin-like_fam"/>
</dbReference>
<dbReference type="GO" id="GO:0051231">
    <property type="term" value="P:spindle elongation"/>
    <property type="evidence" value="ECO:0007669"/>
    <property type="project" value="TreeGrafter"/>
</dbReference>
<accession>A0AAD6R0D6</accession>
<dbReference type="PANTHER" id="PTHR47969">
    <property type="entry name" value="CHROMOSOME-ASSOCIATED KINESIN KIF4A-RELATED"/>
    <property type="match status" value="1"/>
</dbReference>
<dbReference type="EMBL" id="JAQIZT010000005">
    <property type="protein sequence ID" value="KAJ6999217.1"/>
    <property type="molecule type" value="Genomic_DNA"/>
</dbReference>
<sequence length="80" mass="9005">MRYRKRFSTWIDFEKKKQGMESSECVRVASFSIGCTDIITVVPGEPQVQIGSHSFTYDYVYGSTASPSLEIFNDCVAPLV</sequence>
<dbReference type="GO" id="GO:0007052">
    <property type="term" value="P:mitotic spindle organization"/>
    <property type="evidence" value="ECO:0007669"/>
    <property type="project" value="TreeGrafter"/>
</dbReference>
<name>A0AAD6R0D6_9ROSI</name>
<dbReference type="PANTHER" id="PTHR47969:SF6">
    <property type="entry name" value="KINESIN-LIKE PROTEIN KIN-4C"/>
    <property type="match status" value="1"/>
</dbReference>
<keyword evidence="2" id="KW-1185">Reference proteome</keyword>